<reference evidence="12" key="1">
    <citation type="submission" date="2025-08" db="UniProtKB">
        <authorList>
            <consortium name="Ensembl"/>
        </authorList>
    </citation>
    <scope>IDENTIFICATION</scope>
</reference>
<keyword evidence="3" id="KW-0490">MHC I</keyword>
<dbReference type="InterPro" id="IPR011162">
    <property type="entry name" value="MHC_I/II-like_Ag-recog"/>
</dbReference>
<dbReference type="GO" id="GO:0009897">
    <property type="term" value="C:external side of plasma membrane"/>
    <property type="evidence" value="ECO:0007669"/>
    <property type="project" value="TreeGrafter"/>
</dbReference>
<name>A0A8D2AY01_SCIVU</name>
<evidence type="ECO:0000313" key="12">
    <source>
        <dbReference type="Ensembl" id="ENSSVLP00005005666.1"/>
    </source>
</evidence>
<dbReference type="InterPro" id="IPR007110">
    <property type="entry name" value="Ig-like_dom"/>
</dbReference>
<dbReference type="InterPro" id="IPR001039">
    <property type="entry name" value="MHC_I_a_a1/a2"/>
</dbReference>
<dbReference type="GO" id="GO:0006955">
    <property type="term" value="P:immune response"/>
    <property type="evidence" value="ECO:0007669"/>
    <property type="project" value="TreeGrafter"/>
</dbReference>
<dbReference type="GO" id="GO:0042612">
    <property type="term" value="C:MHC class I protein complex"/>
    <property type="evidence" value="ECO:0007669"/>
    <property type="project" value="UniProtKB-KW"/>
</dbReference>
<sequence length="263" mass="30269">MHRYHNQRSHTLQWTLGCEVGPDLRLLRGYRQAAYEGVYNLALNEDLSSWTAVDAVAQISRARWDTESLRAYLEGTCVEELHKYLKNRKEILQRSDPPKTRVTHHPRPEGDITLRCWAFGFYPKEITLTWQRDGADQTQEMELVETRPAGDGTFQKWAAVVVPSGEEQRYTCHMYHEGLPEPLTVRWGKEGMRAVGRESRALLVTLSRVRAESWGSGSGLIVLRESKSILNRDRPQWISKAFLIKQWSGSFSGEKWQLVTRGA</sequence>
<dbReference type="GO" id="GO:0030670">
    <property type="term" value="C:phagocytic vesicle membrane"/>
    <property type="evidence" value="ECO:0007669"/>
    <property type="project" value="UniProtKB-ARBA"/>
</dbReference>
<protein>
    <recommendedName>
        <fullName evidence="11">Ig-like domain-containing protein</fullName>
    </recommendedName>
</protein>
<dbReference type="GO" id="GO:0042605">
    <property type="term" value="F:peptide antigen binding"/>
    <property type="evidence" value="ECO:0007669"/>
    <property type="project" value="TreeGrafter"/>
</dbReference>
<keyword evidence="13" id="KW-1185">Reference proteome</keyword>
<dbReference type="PROSITE" id="PS50835">
    <property type="entry name" value="IG_LIKE"/>
    <property type="match status" value="1"/>
</dbReference>
<keyword evidence="8" id="KW-1015">Disulfide bond</keyword>
<keyword evidence="5" id="KW-0391">Immunity</keyword>
<feature type="domain" description="Ig-like" evidence="11">
    <location>
        <begin position="98"/>
        <end position="186"/>
    </location>
</feature>
<evidence type="ECO:0000256" key="2">
    <source>
        <dbReference type="ARBA" id="ARBA00006909"/>
    </source>
</evidence>
<dbReference type="Pfam" id="PF00129">
    <property type="entry name" value="MHC_I"/>
    <property type="match status" value="1"/>
</dbReference>
<dbReference type="SMART" id="SM00407">
    <property type="entry name" value="IGc1"/>
    <property type="match status" value="1"/>
</dbReference>
<evidence type="ECO:0000259" key="11">
    <source>
        <dbReference type="PROSITE" id="PS50835"/>
    </source>
</evidence>
<dbReference type="PRINTS" id="PR01638">
    <property type="entry name" value="MHCCLASSI"/>
</dbReference>
<dbReference type="GeneTree" id="ENSGT01120000271826"/>
<dbReference type="InterPro" id="IPR013783">
    <property type="entry name" value="Ig-like_fold"/>
</dbReference>
<dbReference type="GO" id="GO:0002476">
    <property type="term" value="P:antigen processing and presentation of endogenous peptide antigen via MHC class Ib"/>
    <property type="evidence" value="ECO:0007669"/>
    <property type="project" value="TreeGrafter"/>
</dbReference>
<accession>A0A8D2AY01</accession>
<dbReference type="Ensembl" id="ENSSVLT00005006292.1">
    <property type="protein sequence ID" value="ENSSVLP00005005666.1"/>
    <property type="gene ID" value="ENSSVLG00005004572.1"/>
</dbReference>
<dbReference type="CDD" id="cd07698">
    <property type="entry name" value="IgC1_MHC_I_alpha3"/>
    <property type="match status" value="1"/>
</dbReference>
<evidence type="ECO:0000256" key="7">
    <source>
        <dbReference type="ARBA" id="ARBA00023136"/>
    </source>
</evidence>
<dbReference type="Pfam" id="PF07654">
    <property type="entry name" value="C1-set"/>
    <property type="match status" value="1"/>
</dbReference>
<keyword evidence="6" id="KW-1133">Transmembrane helix</keyword>
<dbReference type="GO" id="GO:0002486">
    <property type="term" value="P:antigen processing and presentation of endogenous peptide antigen via MHC class I via ER pathway, TAP-independent"/>
    <property type="evidence" value="ECO:0007669"/>
    <property type="project" value="TreeGrafter"/>
</dbReference>
<comment type="subcellular location">
    <subcellularLocation>
        <location evidence="1">Membrane</location>
        <topology evidence="1">Single-pass type I membrane protein</topology>
    </subcellularLocation>
</comment>
<evidence type="ECO:0000256" key="8">
    <source>
        <dbReference type="ARBA" id="ARBA00023157"/>
    </source>
</evidence>
<evidence type="ECO:0000256" key="4">
    <source>
        <dbReference type="ARBA" id="ARBA00022692"/>
    </source>
</evidence>
<dbReference type="GO" id="GO:0005102">
    <property type="term" value="F:signaling receptor binding"/>
    <property type="evidence" value="ECO:0007669"/>
    <property type="project" value="TreeGrafter"/>
</dbReference>
<dbReference type="GO" id="GO:0001916">
    <property type="term" value="P:positive regulation of T cell mediated cytotoxicity"/>
    <property type="evidence" value="ECO:0007669"/>
    <property type="project" value="TreeGrafter"/>
</dbReference>
<dbReference type="SUPFAM" id="SSF48726">
    <property type="entry name" value="Immunoglobulin"/>
    <property type="match status" value="1"/>
</dbReference>
<dbReference type="InterPro" id="IPR050208">
    <property type="entry name" value="MHC_class-I_related"/>
</dbReference>
<proteinExistence type="inferred from homology"/>
<comment type="similarity">
    <text evidence="2 10">Belongs to the MHC class I family.</text>
</comment>
<dbReference type="PANTHER" id="PTHR16675">
    <property type="entry name" value="MHC CLASS I-RELATED"/>
    <property type="match status" value="1"/>
</dbReference>
<keyword evidence="4" id="KW-0812">Transmembrane</keyword>
<evidence type="ECO:0000256" key="9">
    <source>
        <dbReference type="ARBA" id="ARBA00023180"/>
    </source>
</evidence>
<evidence type="ECO:0000256" key="1">
    <source>
        <dbReference type="ARBA" id="ARBA00004479"/>
    </source>
</evidence>
<dbReference type="InterPro" id="IPR037055">
    <property type="entry name" value="MHC_I-like_Ag-recog_sf"/>
</dbReference>
<keyword evidence="7" id="KW-0472">Membrane</keyword>
<dbReference type="GO" id="GO:0098553">
    <property type="term" value="C:lumenal side of endoplasmic reticulum membrane"/>
    <property type="evidence" value="ECO:0007669"/>
    <property type="project" value="UniProtKB-ARBA"/>
</dbReference>
<organism evidence="12 13">
    <name type="scientific">Sciurus vulgaris</name>
    <name type="common">Eurasian red squirrel</name>
    <dbReference type="NCBI Taxonomy" id="55149"/>
    <lineage>
        <taxon>Eukaryota</taxon>
        <taxon>Metazoa</taxon>
        <taxon>Chordata</taxon>
        <taxon>Craniata</taxon>
        <taxon>Vertebrata</taxon>
        <taxon>Euteleostomi</taxon>
        <taxon>Mammalia</taxon>
        <taxon>Eutheria</taxon>
        <taxon>Euarchontoglires</taxon>
        <taxon>Glires</taxon>
        <taxon>Rodentia</taxon>
        <taxon>Sciuromorpha</taxon>
        <taxon>Sciuridae</taxon>
        <taxon>Sciurinae</taxon>
        <taxon>Sciurini</taxon>
        <taxon>Sciurus</taxon>
    </lineage>
</organism>
<keyword evidence="9" id="KW-0325">Glycoprotein</keyword>
<dbReference type="Gene3D" id="3.30.500.10">
    <property type="entry name" value="MHC class I-like antigen recognition-like"/>
    <property type="match status" value="1"/>
</dbReference>
<dbReference type="GO" id="GO:0005615">
    <property type="term" value="C:extracellular space"/>
    <property type="evidence" value="ECO:0007669"/>
    <property type="project" value="TreeGrafter"/>
</dbReference>
<dbReference type="Gene3D" id="2.60.40.10">
    <property type="entry name" value="Immunoglobulins"/>
    <property type="match status" value="1"/>
</dbReference>
<reference evidence="12" key="2">
    <citation type="submission" date="2025-09" db="UniProtKB">
        <authorList>
            <consortium name="Ensembl"/>
        </authorList>
    </citation>
    <scope>IDENTIFICATION</scope>
</reference>
<dbReference type="SUPFAM" id="SSF54452">
    <property type="entry name" value="MHC antigen-recognition domain"/>
    <property type="match status" value="1"/>
</dbReference>
<evidence type="ECO:0000256" key="5">
    <source>
        <dbReference type="ARBA" id="ARBA00022859"/>
    </source>
</evidence>
<dbReference type="Proteomes" id="UP000694564">
    <property type="component" value="Chromosome 7"/>
</dbReference>
<dbReference type="InterPro" id="IPR036179">
    <property type="entry name" value="Ig-like_dom_sf"/>
</dbReference>
<dbReference type="InterPro" id="IPR011161">
    <property type="entry name" value="MHC_I-like_Ag-recog"/>
</dbReference>
<evidence type="ECO:0000256" key="10">
    <source>
        <dbReference type="RuleBase" id="RU004439"/>
    </source>
</evidence>
<dbReference type="OrthoDB" id="9447187at2759"/>
<dbReference type="InterPro" id="IPR003597">
    <property type="entry name" value="Ig_C1-set"/>
</dbReference>
<evidence type="ECO:0000256" key="3">
    <source>
        <dbReference type="ARBA" id="ARBA00022451"/>
    </source>
</evidence>
<dbReference type="PANTHER" id="PTHR16675:SF169">
    <property type="entry name" value="HLA CLASS I HISTOCOMPATIBILITY ANTIGEN, ALPHA CHAIN G"/>
    <property type="match status" value="1"/>
</dbReference>
<dbReference type="AlphaFoldDB" id="A0A8D2AY01"/>
<evidence type="ECO:0000256" key="6">
    <source>
        <dbReference type="ARBA" id="ARBA00022989"/>
    </source>
</evidence>
<evidence type="ECO:0000313" key="13">
    <source>
        <dbReference type="Proteomes" id="UP000694564"/>
    </source>
</evidence>